<evidence type="ECO:0000256" key="1">
    <source>
        <dbReference type="SAM" id="MobiDB-lite"/>
    </source>
</evidence>
<sequence length="37" mass="4256">MEGKVTATWHTPCMGRRDLHQNSEAVPEQQYSLTDTH</sequence>
<accession>K4A3Z5</accession>
<reference evidence="2" key="2">
    <citation type="submission" date="2018-08" db="UniProtKB">
        <authorList>
            <consortium name="EnsemblPlants"/>
        </authorList>
    </citation>
    <scope>IDENTIFICATION</scope>
    <source>
        <strain evidence="2">Yugu1</strain>
    </source>
</reference>
<name>K4A3Z5_SETIT</name>
<proteinExistence type="predicted"/>
<dbReference type="InParanoid" id="K4A3Z5"/>
<evidence type="ECO:0000313" key="2">
    <source>
        <dbReference type="EnsemblPlants" id="KQL23084"/>
    </source>
</evidence>
<protein>
    <submittedName>
        <fullName evidence="2">Uncharacterized protein</fullName>
    </submittedName>
</protein>
<dbReference type="AlphaFoldDB" id="K4A3Z5"/>
<keyword evidence="3" id="KW-1185">Reference proteome</keyword>
<dbReference type="Proteomes" id="UP000004995">
    <property type="component" value="Unassembled WGS sequence"/>
</dbReference>
<organism evidence="2 3">
    <name type="scientific">Setaria italica</name>
    <name type="common">Foxtail millet</name>
    <name type="synonym">Panicum italicum</name>
    <dbReference type="NCBI Taxonomy" id="4555"/>
    <lineage>
        <taxon>Eukaryota</taxon>
        <taxon>Viridiplantae</taxon>
        <taxon>Streptophyta</taxon>
        <taxon>Embryophyta</taxon>
        <taxon>Tracheophyta</taxon>
        <taxon>Spermatophyta</taxon>
        <taxon>Magnoliopsida</taxon>
        <taxon>Liliopsida</taxon>
        <taxon>Poales</taxon>
        <taxon>Poaceae</taxon>
        <taxon>PACMAD clade</taxon>
        <taxon>Panicoideae</taxon>
        <taxon>Panicodae</taxon>
        <taxon>Paniceae</taxon>
        <taxon>Cenchrinae</taxon>
        <taxon>Setaria</taxon>
    </lineage>
</organism>
<evidence type="ECO:0000313" key="3">
    <source>
        <dbReference type="Proteomes" id="UP000004995"/>
    </source>
</evidence>
<feature type="region of interest" description="Disordered" evidence="1">
    <location>
        <begin position="15"/>
        <end position="37"/>
    </location>
</feature>
<dbReference type="EMBL" id="AGNK02000783">
    <property type="status" value="NOT_ANNOTATED_CDS"/>
    <property type="molecule type" value="Genomic_DNA"/>
</dbReference>
<reference evidence="3" key="1">
    <citation type="journal article" date="2012" name="Nat. Biotechnol.">
        <title>Reference genome sequence of the model plant Setaria.</title>
        <authorList>
            <person name="Bennetzen J.L."/>
            <person name="Schmutz J."/>
            <person name="Wang H."/>
            <person name="Percifield R."/>
            <person name="Hawkins J."/>
            <person name="Pontaroli A.C."/>
            <person name="Estep M."/>
            <person name="Feng L."/>
            <person name="Vaughn J.N."/>
            <person name="Grimwood J."/>
            <person name="Jenkins J."/>
            <person name="Barry K."/>
            <person name="Lindquist E."/>
            <person name="Hellsten U."/>
            <person name="Deshpande S."/>
            <person name="Wang X."/>
            <person name="Wu X."/>
            <person name="Mitros T."/>
            <person name="Triplett J."/>
            <person name="Yang X."/>
            <person name="Ye C.Y."/>
            <person name="Mauro-Herrera M."/>
            <person name="Wang L."/>
            <person name="Li P."/>
            <person name="Sharma M."/>
            <person name="Sharma R."/>
            <person name="Ronald P.C."/>
            <person name="Panaud O."/>
            <person name="Kellogg E.A."/>
            <person name="Brutnell T.P."/>
            <person name="Doust A.N."/>
            <person name="Tuskan G.A."/>
            <person name="Rokhsar D."/>
            <person name="Devos K.M."/>
        </authorList>
    </citation>
    <scope>NUCLEOTIDE SEQUENCE [LARGE SCALE GENOMIC DNA]</scope>
    <source>
        <strain evidence="3">cv. Yugu1</strain>
    </source>
</reference>
<dbReference type="EnsemblPlants" id="KQL23084">
    <property type="protein sequence ID" value="KQL23084"/>
    <property type="gene ID" value="SETIT_033598mg"/>
</dbReference>
<dbReference type="Gramene" id="KQL23084">
    <property type="protein sequence ID" value="KQL23084"/>
    <property type="gene ID" value="SETIT_033598mg"/>
</dbReference>
<dbReference type="HOGENOM" id="CLU_3351929_0_0_1"/>